<dbReference type="InterPro" id="IPR011989">
    <property type="entry name" value="ARM-like"/>
</dbReference>
<dbReference type="OrthoDB" id="5569166at2"/>
<gene>
    <name evidence="1" type="ORF">CRENPOLYSF2_1260014</name>
</gene>
<protein>
    <recommendedName>
        <fullName evidence="3">HEAT repeat domain-containing protein</fullName>
    </recommendedName>
</protein>
<dbReference type="SUPFAM" id="SSF48371">
    <property type="entry name" value="ARM repeat"/>
    <property type="match status" value="1"/>
</dbReference>
<dbReference type="AlphaFoldDB" id="A0A1R4H094"/>
<organism evidence="1 2">
    <name type="scientific">Crenothrix polyspora</name>
    <dbReference type="NCBI Taxonomy" id="360316"/>
    <lineage>
        <taxon>Bacteria</taxon>
        <taxon>Pseudomonadati</taxon>
        <taxon>Pseudomonadota</taxon>
        <taxon>Gammaproteobacteria</taxon>
        <taxon>Methylococcales</taxon>
        <taxon>Crenotrichaceae</taxon>
        <taxon>Crenothrix</taxon>
    </lineage>
</organism>
<dbReference type="RefSeq" id="WP_087145745.1">
    <property type="nucleotide sequence ID" value="NZ_FUKJ01000031.1"/>
</dbReference>
<accession>A0A1R4H094</accession>
<dbReference type="Proteomes" id="UP000195442">
    <property type="component" value="Unassembled WGS sequence"/>
</dbReference>
<evidence type="ECO:0008006" key="3">
    <source>
        <dbReference type="Google" id="ProtNLM"/>
    </source>
</evidence>
<dbReference type="Pfam" id="PF13646">
    <property type="entry name" value="HEAT_2"/>
    <property type="match status" value="1"/>
</dbReference>
<dbReference type="EMBL" id="FUKJ01000031">
    <property type="protein sequence ID" value="SJM89678.1"/>
    <property type="molecule type" value="Genomic_DNA"/>
</dbReference>
<keyword evidence="2" id="KW-1185">Reference proteome</keyword>
<sequence length="302" mass="32538">MLVKNNQSALLPKNNSIAVKLGRFGLVCVFGLLSGLVTADDASVSLIISKDITTALQLEARQAPLTQVLDKIAKTTGVPIHYSVLPEGRVTATCVGATLRQILECVLNHKADLIFRYPHKTVWYTPKNDLEEVWVLGAKFDAISPSVTSVDCEATVLKQQDQLQAMRDQKRTEASDPDQTDTMIKLAQSKDPTERAQGIGGLLAAGKPGDPTIKATLEAALSDSNADVRAQAISSFAHRNEEGTETALQTAMQDESVDVRVMAVDSAGNNTALLQQALHDKDENVRSLAALKLETLNAENSH</sequence>
<evidence type="ECO:0000313" key="1">
    <source>
        <dbReference type="EMBL" id="SJM89678.1"/>
    </source>
</evidence>
<dbReference type="Gene3D" id="1.25.10.10">
    <property type="entry name" value="Leucine-rich Repeat Variant"/>
    <property type="match status" value="1"/>
</dbReference>
<name>A0A1R4H094_9GAMM</name>
<proteinExistence type="predicted"/>
<reference evidence="2" key="1">
    <citation type="submission" date="2017-02" db="EMBL/GenBank/DDBJ databases">
        <authorList>
            <person name="Daims H."/>
        </authorList>
    </citation>
    <scope>NUCLEOTIDE SEQUENCE [LARGE SCALE GENOMIC DNA]</scope>
</reference>
<evidence type="ECO:0000313" key="2">
    <source>
        <dbReference type="Proteomes" id="UP000195442"/>
    </source>
</evidence>
<dbReference type="InterPro" id="IPR016024">
    <property type="entry name" value="ARM-type_fold"/>
</dbReference>